<feature type="transmembrane region" description="Helical" evidence="5">
    <location>
        <begin position="149"/>
        <end position="167"/>
    </location>
</feature>
<feature type="transmembrane region" description="Helical" evidence="5">
    <location>
        <begin position="174"/>
        <end position="193"/>
    </location>
</feature>
<keyword evidence="2 5" id="KW-0812">Transmembrane</keyword>
<keyword evidence="8" id="KW-1185">Reference proteome</keyword>
<feature type="transmembrane region" description="Helical" evidence="5">
    <location>
        <begin position="282"/>
        <end position="299"/>
    </location>
</feature>
<feature type="transmembrane region" description="Helical" evidence="5">
    <location>
        <begin position="305"/>
        <end position="323"/>
    </location>
</feature>
<evidence type="ECO:0000256" key="4">
    <source>
        <dbReference type="ARBA" id="ARBA00023136"/>
    </source>
</evidence>
<evidence type="ECO:0000313" key="8">
    <source>
        <dbReference type="Proteomes" id="UP000076927"/>
    </source>
</evidence>
<dbReference type="STRING" id="1178515.SY83_04460"/>
<evidence type="ECO:0000256" key="1">
    <source>
        <dbReference type="ARBA" id="ARBA00004141"/>
    </source>
</evidence>
<feature type="domain" description="O-antigen ligase-related" evidence="6">
    <location>
        <begin position="133"/>
        <end position="267"/>
    </location>
</feature>
<dbReference type="AlphaFoldDB" id="A0A172TFG0"/>
<dbReference type="Pfam" id="PF04932">
    <property type="entry name" value="Wzy_C"/>
    <property type="match status" value="1"/>
</dbReference>
<dbReference type="EMBL" id="CP011388">
    <property type="protein sequence ID" value="ANE45676.1"/>
    <property type="molecule type" value="Genomic_DNA"/>
</dbReference>
<reference evidence="7 8" key="1">
    <citation type="submission" date="2015-01" db="EMBL/GenBank/DDBJ databases">
        <title>Paenibacillus swuensis/DY6/whole genome sequencing.</title>
        <authorList>
            <person name="Kim M.K."/>
            <person name="Srinivasan S."/>
            <person name="Lee J.-J."/>
        </authorList>
    </citation>
    <scope>NUCLEOTIDE SEQUENCE [LARGE SCALE GENOMIC DNA]</scope>
    <source>
        <strain evidence="7 8">DY6</strain>
    </source>
</reference>
<name>A0A172TFG0_9BACL</name>
<evidence type="ECO:0000256" key="5">
    <source>
        <dbReference type="SAM" id="Phobius"/>
    </source>
</evidence>
<comment type="subcellular location">
    <subcellularLocation>
        <location evidence="1">Membrane</location>
        <topology evidence="1">Multi-pass membrane protein</topology>
    </subcellularLocation>
</comment>
<feature type="transmembrane region" description="Helical" evidence="5">
    <location>
        <begin position="74"/>
        <end position="91"/>
    </location>
</feature>
<evidence type="ECO:0000256" key="3">
    <source>
        <dbReference type="ARBA" id="ARBA00022989"/>
    </source>
</evidence>
<proteinExistence type="predicted"/>
<dbReference type="PANTHER" id="PTHR37422:SF13">
    <property type="entry name" value="LIPOPOLYSACCHARIDE BIOSYNTHESIS PROTEIN PA4999-RELATED"/>
    <property type="match status" value="1"/>
</dbReference>
<dbReference type="InterPro" id="IPR051533">
    <property type="entry name" value="WaaL-like"/>
</dbReference>
<keyword evidence="4 5" id="KW-0472">Membrane</keyword>
<protein>
    <recommendedName>
        <fullName evidence="6">O-antigen ligase-related domain-containing protein</fullName>
    </recommendedName>
</protein>
<dbReference type="InterPro" id="IPR007016">
    <property type="entry name" value="O-antigen_ligase-rel_domated"/>
</dbReference>
<keyword evidence="3 5" id="KW-1133">Transmembrane helix</keyword>
<organism evidence="7 8">
    <name type="scientific">Paenibacillus swuensis</name>
    <dbReference type="NCBI Taxonomy" id="1178515"/>
    <lineage>
        <taxon>Bacteria</taxon>
        <taxon>Bacillati</taxon>
        <taxon>Bacillota</taxon>
        <taxon>Bacilli</taxon>
        <taxon>Bacillales</taxon>
        <taxon>Paenibacillaceae</taxon>
        <taxon>Paenibacillus</taxon>
    </lineage>
</organism>
<evidence type="ECO:0000259" key="6">
    <source>
        <dbReference type="Pfam" id="PF04932"/>
    </source>
</evidence>
<dbReference type="PATRIC" id="fig|1178515.4.peg.895"/>
<dbReference type="PANTHER" id="PTHR37422">
    <property type="entry name" value="TEICHURONIC ACID BIOSYNTHESIS PROTEIN TUAE"/>
    <property type="match status" value="1"/>
</dbReference>
<sequence>MAMGVTIWRDKKIELTWLHLGLALLVTLYWSACLYAASPSLAVKEAAKITSVFPVAFLASRLTSTLQWRLMRQVAWVGTFLVVWGWFFHLFRNGRLESTFGYANTLAILLLVGIAVAWRALSSGGDRIMWLPILVLTAGLIQTQSRMVLLLFGGWLIYTIMVSVFWGENRKRTAIFLGLASVAAVAVVLWAGIGGRLMRWDWNTPELKLRRVYWEDGFEMASRFWYRGLGGGGWEALHPPGYFVKYVHQYYLQLVLDVGVAGLLLFLGIVGVTVWSALRGKSPVTHLYLPLIIIFLVHAGFDIDFSFSLCFGVFILCLACFNGNSPSYIWRLKIGTKN</sequence>
<evidence type="ECO:0000313" key="7">
    <source>
        <dbReference type="EMBL" id="ANE45676.1"/>
    </source>
</evidence>
<dbReference type="Proteomes" id="UP000076927">
    <property type="component" value="Chromosome"/>
</dbReference>
<evidence type="ECO:0000256" key="2">
    <source>
        <dbReference type="ARBA" id="ARBA00022692"/>
    </source>
</evidence>
<dbReference type="GO" id="GO:0016020">
    <property type="term" value="C:membrane"/>
    <property type="evidence" value="ECO:0007669"/>
    <property type="project" value="UniProtKB-SubCell"/>
</dbReference>
<dbReference type="KEGG" id="pswu:SY83_04460"/>
<feature type="transmembrane region" description="Helical" evidence="5">
    <location>
        <begin position="103"/>
        <end position="121"/>
    </location>
</feature>
<accession>A0A172TFG0</accession>
<feature type="transmembrane region" description="Helical" evidence="5">
    <location>
        <begin position="250"/>
        <end position="275"/>
    </location>
</feature>
<gene>
    <name evidence="7" type="ORF">SY83_04460</name>
</gene>